<evidence type="ECO:0000313" key="2">
    <source>
        <dbReference type="EMBL" id="VDL85208.1"/>
    </source>
</evidence>
<proteinExistence type="predicted"/>
<evidence type="ECO:0000256" key="1">
    <source>
        <dbReference type="SAM" id="MobiDB-lite"/>
    </source>
</evidence>
<dbReference type="Proteomes" id="UP000271162">
    <property type="component" value="Unassembled WGS sequence"/>
</dbReference>
<sequence length="185" mass="20914">MAVKEEEASIYAMKSEGKTRSPLLQQLLQSSRKRSHSSDPNPDSSSLPCRSRTEMVPTTSKDVKIEVDEKPDANRNIRLLLSAPFAQKAVVQPTDQLEKPLLEPKPEPMADPIMAEKNPTIRGLLDLPRLDERIHAETEKTSDEFVMPRHDPADSSVITQLKLHLAYAFFEMARRRVVDAEDNEI</sequence>
<accession>A0A0N4YW05</accession>
<feature type="compositionally biased region" description="Low complexity" evidence="1">
    <location>
        <begin position="20"/>
        <end position="30"/>
    </location>
</feature>
<dbReference type="AlphaFoldDB" id="A0A0N4YW05"/>
<dbReference type="EMBL" id="UYSL01026323">
    <property type="protein sequence ID" value="VDL85208.1"/>
    <property type="molecule type" value="Genomic_DNA"/>
</dbReference>
<reference evidence="4" key="1">
    <citation type="submission" date="2017-02" db="UniProtKB">
        <authorList>
            <consortium name="WormBaseParasite"/>
        </authorList>
    </citation>
    <scope>IDENTIFICATION</scope>
</reference>
<evidence type="ECO:0000313" key="4">
    <source>
        <dbReference type="WBParaSite" id="NBR_0002142701-mRNA-1"/>
    </source>
</evidence>
<evidence type="ECO:0000313" key="3">
    <source>
        <dbReference type="Proteomes" id="UP000271162"/>
    </source>
</evidence>
<gene>
    <name evidence="2" type="ORF">NBR_LOCUS21428</name>
</gene>
<keyword evidence="3" id="KW-1185">Reference proteome</keyword>
<dbReference type="OMA" id="AYAFFEM"/>
<reference evidence="2 3" key="2">
    <citation type="submission" date="2018-11" db="EMBL/GenBank/DDBJ databases">
        <authorList>
            <consortium name="Pathogen Informatics"/>
        </authorList>
    </citation>
    <scope>NUCLEOTIDE SEQUENCE [LARGE SCALE GENOMIC DNA]</scope>
</reference>
<dbReference type="WBParaSite" id="NBR_0002142701-mRNA-1">
    <property type="protein sequence ID" value="NBR_0002142701-mRNA-1"/>
    <property type="gene ID" value="NBR_0002142701"/>
</dbReference>
<feature type="region of interest" description="Disordered" evidence="1">
    <location>
        <begin position="1"/>
        <end position="61"/>
    </location>
</feature>
<protein>
    <submittedName>
        <fullName evidence="2 4">Uncharacterized protein</fullName>
    </submittedName>
</protein>
<name>A0A0N4YW05_NIPBR</name>
<organism evidence="4">
    <name type="scientific">Nippostrongylus brasiliensis</name>
    <name type="common">Rat hookworm</name>
    <dbReference type="NCBI Taxonomy" id="27835"/>
    <lineage>
        <taxon>Eukaryota</taxon>
        <taxon>Metazoa</taxon>
        <taxon>Ecdysozoa</taxon>
        <taxon>Nematoda</taxon>
        <taxon>Chromadorea</taxon>
        <taxon>Rhabditida</taxon>
        <taxon>Rhabditina</taxon>
        <taxon>Rhabditomorpha</taxon>
        <taxon>Strongyloidea</taxon>
        <taxon>Heligmosomidae</taxon>
        <taxon>Nippostrongylus</taxon>
    </lineage>
</organism>